<dbReference type="Pfam" id="PF07687">
    <property type="entry name" value="M20_dimer"/>
    <property type="match status" value="1"/>
</dbReference>
<proteinExistence type="predicted"/>
<dbReference type="Pfam" id="PF01546">
    <property type="entry name" value="Peptidase_M20"/>
    <property type="match status" value="1"/>
</dbReference>
<reference evidence="2 3" key="1">
    <citation type="submission" date="2024-04" db="EMBL/GenBank/DDBJ databases">
        <title>Polymorphospora sp. isolated from Baiyangdian Lake in Xiong'an New Area.</title>
        <authorList>
            <person name="Zhang X."/>
            <person name="Liu J."/>
        </authorList>
    </citation>
    <scope>NUCLEOTIDE SEQUENCE [LARGE SCALE GENOMIC DNA]</scope>
    <source>
        <strain evidence="2 3">2-325</strain>
    </source>
</reference>
<dbReference type="SUPFAM" id="SSF55031">
    <property type="entry name" value="Bacterial exopeptidase dimerisation domain"/>
    <property type="match status" value="1"/>
</dbReference>
<dbReference type="Gene3D" id="3.40.630.10">
    <property type="entry name" value="Zn peptidases"/>
    <property type="match status" value="1"/>
</dbReference>
<keyword evidence="3" id="KW-1185">Reference proteome</keyword>
<dbReference type="InterPro" id="IPR011650">
    <property type="entry name" value="Peptidase_M20_dimer"/>
</dbReference>
<evidence type="ECO:0000259" key="1">
    <source>
        <dbReference type="Pfam" id="PF07687"/>
    </source>
</evidence>
<gene>
    <name evidence="2" type="ORF">AAFH96_19145</name>
</gene>
<dbReference type="RefSeq" id="WP_375735104.1">
    <property type="nucleotide sequence ID" value="NZ_JBCGDC010000053.1"/>
</dbReference>
<dbReference type="NCBIfam" id="TIGR01891">
    <property type="entry name" value="amidohydrolases"/>
    <property type="match status" value="1"/>
</dbReference>
<dbReference type="PANTHER" id="PTHR30575">
    <property type="entry name" value="PEPTIDASE M20"/>
    <property type="match status" value="1"/>
</dbReference>
<organism evidence="2 3">
    <name type="scientific">Polymorphospora lycopeni</name>
    <dbReference type="NCBI Taxonomy" id="3140240"/>
    <lineage>
        <taxon>Bacteria</taxon>
        <taxon>Bacillati</taxon>
        <taxon>Actinomycetota</taxon>
        <taxon>Actinomycetes</taxon>
        <taxon>Micromonosporales</taxon>
        <taxon>Micromonosporaceae</taxon>
        <taxon>Polymorphospora</taxon>
    </lineage>
</organism>
<dbReference type="InterPro" id="IPR052030">
    <property type="entry name" value="Peptidase_M20/M20A_hydrolases"/>
</dbReference>
<dbReference type="Gene3D" id="3.30.70.360">
    <property type="match status" value="1"/>
</dbReference>
<dbReference type="EMBL" id="JBCGDC010000053">
    <property type="protein sequence ID" value="MFB6395206.1"/>
    <property type="molecule type" value="Genomic_DNA"/>
</dbReference>
<comment type="caution">
    <text evidence="2">The sequence shown here is derived from an EMBL/GenBank/DDBJ whole genome shotgun (WGS) entry which is preliminary data.</text>
</comment>
<evidence type="ECO:0000313" key="2">
    <source>
        <dbReference type="EMBL" id="MFB6395206.1"/>
    </source>
</evidence>
<name>A0ABV5CVY3_9ACTN</name>
<dbReference type="SUPFAM" id="SSF53187">
    <property type="entry name" value="Zn-dependent exopeptidases"/>
    <property type="match status" value="1"/>
</dbReference>
<dbReference type="InterPro" id="IPR002933">
    <property type="entry name" value="Peptidase_M20"/>
</dbReference>
<protein>
    <submittedName>
        <fullName evidence="2">Amidohydrolase</fullName>
    </submittedName>
</protein>
<feature type="domain" description="Peptidase M20 dimerisation" evidence="1">
    <location>
        <begin position="216"/>
        <end position="302"/>
    </location>
</feature>
<dbReference type="Proteomes" id="UP001582793">
    <property type="component" value="Unassembled WGS sequence"/>
</dbReference>
<dbReference type="InterPro" id="IPR017439">
    <property type="entry name" value="Amidohydrolase"/>
</dbReference>
<dbReference type="InterPro" id="IPR036264">
    <property type="entry name" value="Bact_exopeptidase_dim_dom"/>
</dbReference>
<dbReference type="PANTHER" id="PTHR30575:SF3">
    <property type="entry name" value="PEPTIDASE M20 DIMERISATION DOMAIN-CONTAINING PROTEIN"/>
    <property type="match status" value="1"/>
</dbReference>
<evidence type="ECO:0000313" key="3">
    <source>
        <dbReference type="Proteomes" id="UP001582793"/>
    </source>
</evidence>
<sequence length="458" mass="48022">MTVVPPSPPAPGAAAPRGGSAAGLKARIADLVDADGAYLTAVGDDVFAHPELAFREFRTADLVARELRALGLTVEEGLAQTGVRAILAGSRPGPRICVLAELDAVRVPDHPAADPVTGAAHACGHNAQVAHLVGVARALVAAEAAGQLRGEVLFFAVPAEEYVDIDWSGAARAAGRIEFAGGKQELVRLGHFDGVRLAMMVHAHADSAPLGLTWSHTGFLAKRARFLGRATHAAAAPEHGVNALGAATVALHAIDAQRETFADRDHIRIHPVLRPAGTALNVVADEVVVDMLIRGGSGDAIAAAEVRVDRSLRAGALALGAAVELTTLPGYLPLVVDRTLGELFRRNAVDLLGAAGWSEGPWSTASTDAGDLSHLMPVLHPTHGGCAGANHSAGFRIVDPWLAYVQPAKALAWTVVDLLYGDARVARELLAGHRPRLTRDRYLELMRATARQETYRQA</sequence>
<accession>A0ABV5CVY3</accession>